<feature type="compositionally biased region" description="Basic and acidic residues" evidence="2">
    <location>
        <begin position="484"/>
        <end position="496"/>
    </location>
</feature>
<dbReference type="GO" id="GO:0016747">
    <property type="term" value="F:acyltransferase activity, transferring groups other than amino-acyl groups"/>
    <property type="evidence" value="ECO:0007669"/>
    <property type="project" value="TreeGrafter"/>
</dbReference>
<feature type="signal peptide" evidence="3">
    <location>
        <begin position="1"/>
        <end position="19"/>
    </location>
</feature>
<evidence type="ECO:0000313" key="5">
    <source>
        <dbReference type="Proteomes" id="UP001371456"/>
    </source>
</evidence>
<dbReference type="GO" id="GO:0004185">
    <property type="term" value="F:serine-type carboxypeptidase activity"/>
    <property type="evidence" value="ECO:0007669"/>
    <property type="project" value="InterPro"/>
</dbReference>
<dbReference type="GO" id="GO:0019748">
    <property type="term" value="P:secondary metabolic process"/>
    <property type="evidence" value="ECO:0007669"/>
    <property type="project" value="TreeGrafter"/>
</dbReference>
<dbReference type="AlphaFoldDB" id="A0AAN8T3I7"/>
<comment type="similarity">
    <text evidence="1">Belongs to the peptidase S10 family.</text>
</comment>
<dbReference type="PANTHER" id="PTHR11802">
    <property type="entry name" value="SERINE PROTEASE FAMILY S10 SERINE CARBOXYPEPTIDASE"/>
    <property type="match status" value="1"/>
</dbReference>
<evidence type="ECO:0000256" key="2">
    <source>
        <dbReference type="SAM" id="MobiDB-lite"/>
    </source>
</evidence>
<name>A0AAN8T3I7_SOLBU</name>
<reference evidence="4 5" key="1">
    <citation type="submission" date="2024-02" db="EMBL/GenBank/DDBJ databases">
        <title>de novo genome assembly of Solanum bulbocastanum strain 11H21.</title>
        <authorList>
            <person name="Hosaka A.J."/>
        </authorList>
    </citation>
    <scope>NUCLEOTIDE SEQUENCE [LARGE SCALE GENOMIC DNA]</scope>
    <source>
        <tissue evidence="4">Young leaves</tissue>
    </source>
</reference>
<evidence type="ECO:0000256" key="1">
    <source>
        <dbReference type="ARBA" id="ARBA00009431"/>
    </source>
</evidence>
<sequence length="551" mass="63530">MVRVTVFLLLLLLVSNVVSEPFTVETLPGFDGQLPFTLETGYIGVGEEEKVQLFYFFVQSERDPLNDPLMIWLTGGPGCSGLSSFVYEIGPLTFDYANSNGNFPKLELNSYSWTKVANIIFIDQPAGTGYSYANTSEAYNCNDTLSVTLTYNFLRKWLMDHPEYLNNPLYVCGDSYSGIFVALLTRKIYDGIEVGDKPRLNIKGYIQGNALTDKYIDFNGRIKYANHMGLISDKIYQSAKTNCNGSYFDVDPHNILCLNDLQKVAKCLKNIRRAQILEPYCDLPYLMDILQETPTNGQSVFPIAGPWCREKNYIYSYVWANDKVVQKALNVREGTTLEWVRCNESMHYRGKERTESYVYDVPSAIDDHRHLTSKSCRALIYSGDHDMVVPHLSTEEWIDTLKLPIVDDWEPWFVDAQVAGYKVKYLQNDYELTYATVKKDNQIEVATEPDPTKNKEVHRNQQRTFQHWNPIRRRFTLEKGKFCDNARDPEEDKNPFDDLPEDNDMGQEVGSVEEKETIELSEADNTDTINKEEHTTINWVNQSFYKRRAQW</sequence>
<gene>
    <name evidence="4" type="ORF">RDI58_024635</name>
</gene>
<accession>A0AAN8T3I7</accession>
<evidence type="ECO:0008006" key="6">
    <source>
        <dbReference type="Google" id="ProtNLM"/>
    </source>
</evidence>
<dbReference type="SUPFAM" id="SSF53474">
    <property type="entry name" value="alpha/beta-Hydrolases"/>
    <property type="match status" value="1"/>
</dbReference>
<organism evidence="4 5">
    <name type="scientific">Solanum bulbocastanum</name>
    <name type="common">Wild potato</name>
    <dbReference type="NCBI Taxonomy" id="147425"/>
    <lineage>
        <taxon>Eukaryota</taxon>
        <taxon>Viridiplantae</taxon>
        <taxon>Streptophyta</taxon>
        <taxon>Embryophyta</taxon>
        <taxon>Tracheophyta</taxon>
        <taxon>Spermatophyta</taxon>
        <taxon>Magnoliopsida</taxon>
        <taxon>eudicotyledons</taxon>
        <taxon>Gunneridae</taxon>
        <taxon>Pentapetalae</taxon>
        <taxon>asterids</taxon>
        <taxon>lamiids</taxon>
        <taxon>Solanales</taxon>
        <taxon>Solanaceae</taxon>
        <taxon>Solanoideae</taxon>
        <taxon>Solaneae</taxon>
        <taxon>Solanum</taxon>
    </lineage>
</organism>
<evidence type="ECO:0000313" key="4">
    <source>
        <dbReference type="EMBL" id="KAK6777917.1"/>
    </source>
</evidence>
<evidence type="ECO:0000256" key="3">
    <source>
        <dbReference type="SAM" id="SignalP"/>
    </source>
</evidence>
<keyword evidence="3" id="KW-0732">Signal</keyword>
<keyword evidence="5" id="KW-1185">Reference proteome</keyword>
<dbReference type="FunFam" id="3.40.50.1820:FF:000072">
    <property type="entry name" value="Serine carboxypeptidase-like 19"/>
    <property type="match status" value="1"/>
</dbReference>
<dbReference type="InterPro" id="IPR029058">
    <property type="entry name" value="AB_hydrolase_fold"/>
</dbReference>
<dbReference type="PANTHER" id="PTHR11802:SF224">
    <property type="entry name" value="SERINE CARBOXYPEPTIDASE-LIKE 7 ISOFORM X1"/>
    <property type="match status" value="1"/>
</dbReference>
<protein>
    <recommendedName>
        <fullName evidence="6">Glucose acyltransferase</fullName>
    </recommendedName>
</protein>
<dbReference type="Pfam" id="PF00450">
    <property type="entry name" value="Peptidase_S10"/>
    <property type="match status" value="1"/>
</dbReference>
<feature type="region of interest" description="Disordered" evidence="2">
    <location>
        <begin position="484"/>
        <end position="516"/>
    </location>
</feature>
<dbReference type="PRINTS" id="PR00724">
    <property type="entry name" value="CRBOXYPTASEC"/>
</dbReference>
<dbReference type="InterPro" id="IPR001563">
    <property type="entry name" value="Peptidase_S10"/>
</dbReference>
<feature type="chain" id="PRO_5042909000" description="Glucose acyltransferase" evidence="3">
    <location>
        <begin position="20"/>
        <end position="551"/>
    </location>
</feature>
<dbReference type="GO" id="GO:0006508">
    <property type="term" value="P:proteolysis"/>
    <property type="evidence" value="ECO:0007669"/>
    <property type="project" value="InterPro"/>
</dbReference>
<dbReference type="Gene3D" id="3.40.50.1820">
    <property type="entry name" value="alpha/beta hydrolase"/>
    <property type="match status" value="1"/>
</dbReference>
<dbReference type="EMBL" id="JBANQN010000010">
    <property type="protein sequence ID" value="KAK6777917.1"/>
    <property type="molecule type" value="Genomic_DNA"/>
</dbReference>
<dbReference type="Proteomes" id="UP001371456">
    <property type="component" value="Unassembled WGS sequence"/>
</dbReference>
<dbReference type="Gene3D" id="3.40.50.12670">
    <property type="match status" value="1"/>
</dbReference>
<comment type="caution">
    <text evidence="4">The sequence shown here is derived from an EMBL/GenBank/DDBJ whole genome shotgun (WGS) entry which is preliminary data.</text>
</comment>
<proteinExistence type="inferred from homology"/>